<keyword evidence="5" id="KW-0560">Oxidoreductase</keyword>
<dbReference type="RefSeq" id="XP_013259469.1">
    <property type="nucleotide sequence ID" value="XM_013404015.1"/>
</dbReference>
<dbReference type="GO" id="GO:0019478">
    <property type="term" value="P:D-amino acid catabolic process"/>
    <property type="evidence" value="ECO:0007669"/>
    <property type="project" value="TreeGrafter"/>
</dbReference>
<keyword evidence="8" id="KW-1185">Reference proteome</keyword>
<dbReference type="HOGENOM" id="CLU_144918_0_0_1"/>
<name>A0A072P9U4_9EURO</name>
<comment type="similarity">
    <text evidence="2">Belongs to the DAMOX/DASOX family.</text>
</comment>
<dbReference type="AlphaFoldDB" id="A0A072P9U4"/>
<organism evidence="7 8">
    <name type="scientific">Exophiala aquamarina CBS 119918</name>
    <dbReference type="NCBI Taxonomy" id="1182545"/>
    <lineage>
        <taxon>Eukaryota</taxon>
        <taxon>Fungi</taxon>
        <taxon>Dikarya</taxon>
        <taxon>Ascomycota</taxon>
        <taxon>Pezizomycotina</taxon>
        <taxon>Eurotiomycetes</taxon>
        <taxon>Chaetothyriomycetidae</taxon>
        <taxon>Chaetothyriales</taxon>
        <taxon>Herpotrichiellaceae</taxon>
        <taxon>Exophiala</taxon>
    </lineage>
</organism>
<dbReference type="Proteomes" id="UP000027920">
    <property type="component" value="Unassembled WGS sequence"/>
</dbReference>
<dbReference type="VEuPathDB" id="FungiDB:A1O9_07069"/>
<reference evidence="7 8" key="1">
    <citation type="submission" date="2013-03" db="EMBL/GenBank/DDBJ databases">
        <title>The Genome Sequence of Exophiala aquamarina CBS 119918.</title>
        <authorList>
            <consortium name="The Broad Institute Genomics Platform"/>
            <person name="Cuomo C."/>
            <person name="de Hoog S."/>
            <person name="Gorbushina A."/>
            <person name="Walker B."/>
            <person name="Young S.K."/>
            <person name="Zeng Q."/>
            <person name="Gargeya S."/>
            <person name="Fitzgerald M."/>
            <person name="Haas B."/>
            <person name="Abouelleil A."/>
            <person name="Allen A.W."/>
            <person name="Alvarado L."/>
            <person name="Arachchi H.M."/>
            <person name="Berlin A.M."/>
            <person name="Chapman S.B."/>
            <person name="Gainer-Dewar J."/>
            <person name="Goldberg J."/>
            <person name="Griggs A."/>
            <person name="Gujja S."/>
            <person name="Hansen M."/>
            <person name="Howarth C."/>
            <person name="Imamovic A."/>
            <person name="Ireland A."/>
            <person name="Larimer J."/>
            <person name="McCowan C."/>
            <person name="Murphy C."/>
            <person name="Pearson M."/>
            <person name="Poon T.W."/>
            <person name="Priest M."/>
            <person name="Roberts A."/>
            <person name="Saif S."/>
            <person name="Shea T."/>
            <person name="Sisk P."/>
            <person name="Sykes S."/>
            <person name="Wortman J."/>
            <person name="Nusbaum C."/>
            <person name="Birren B."/>
        </authorList>
    </citation>
    <scope>NUCLEOTIDE SEQUENCE [LARGE SCALE GENOMIC DNA]</scope>
    <source>
        <strain evidence="7 8">CBS 119918</strain>
    </source>
</reference>
<evidence type="ECO:0000313" key="8">
    <source>
        <dbReference type="Proteomes" id="UP000027920"/>
    </source>
</evidence>
<dbReference type="GO" id="GO:0003884">
    <property type="term" value="F:D-amino-acid oxidase activity"/>
    <property type="evidence" value="ECO:0007669"/>
    <property type="project" value="InterPro"/>
</dbReference>
<dbReference type="EMBL" id="AMGV01000005">
    <property type="protein sequence ID" value="KEF56879.1"/>
    <property type="molecule type" value="Genomic_DNA"/>
</dbReference>
<protein>
    <recommendedName>
        <fullName evidence="6">FAD dependent oxidoreductase domain-containing protein</fullName>
    </recommendedName>
</protein>
<dbReference type="OrthoDB" id="2015447at2759"/>
<dbReference type="PANTHER" id="PTHR11530:SF16">
    <property type="entry name" value="D-AMINO ACID OXIDASE (AFU_ORTHOLOGUE AFUA_5G11290)"/>
    <property type="match status" value="1"/>
</dbReference>
<sequence length="94" mass="10446">EATYVFLRGLHGGIILGGCRQEHNWDGQVDLDLASDIIERCCKLAPELGRPENLKIIHHDVGLRPSRKDGARTEKKGIHKKTVIHNYGVGGFGY</sequence>
<evidence type="ECO:0000259" key="6">
    <source>
        <dbReference type="Pfam" id="PF01266"/>
    </source>
</evidence>
<accession>A0A072P9U4</accession>
<dbReference type="InterPro" id="IPR023209">
    <property type="entry name" value="DAO"/>
</dbReference>
<dbReference type="PANTHER" id="PTHR11530">
    <property type="entry name" value="D-AMINO ACID OXIDASE"/>
    <property type="match status" value="1"/>
</dbReference>
<evidence type="ECO:0000256" key="3">
    <source>
        <dbReference type="ARBA" id="ARBA00022630"/>
    </source>
</evidence>
<dbReference type="Gene3D" id="3.30.9.10">
    <property type="entry name" value="D-Amino Acid Oxidase, subunit A, domain 2"/>
    <property type="match status" value="1"/>
</dbReference>
<evidence type="ECO:0000256" key="2">
    <source>
        <dbReference type="ARBA" id="ARBA00006730"/>
    </source>
</evidence>
<evidence type="ECO:0000313" key="7">
    <source>
        <dbReference type="EMBL" id="KEF56879.1"/>
    </source>
</evidence>
<dbReference type="GeneID" id="25281983"/>
<evidence type="ECO:0000256" key="5">
    <source>
        <dbReference type="ARBA" id="ARBA00023002"/>
    </source>
</evidence>
<keyword evidence="3" id="KW-0285">Flavoprotein</keyword>
<evidence type="ECO:0000256" key="1">
    <source>
        <dbReference type="ARBA" id="ARBA00001974"/>
    </source>
</evidence>
<feature type="domain" description="FAD dependent oxidoreductase" evidence="6">
    <location>
        <begin position="4"/>
        <end position="93"/>
    </location>
</feature>
<gene>
    <name evidence="7" type="ORF">A1O9_07069</name>
</gene>
<keyword evidence="4" id="KW-0274">FAD</keyword>
<comment type="cofactor">
    <cofactor evidence="1">
        <name>FAD</name>
        <dbReference type="ChEBI" id="CHEBI:57692"/>
    </cofactor>
</comment>
<comment type="caution">
    <text evidence="7">The sequence shown here is derived from an EMBL/GenBank/DDBJ whole genome shotgun (WGS) entry which is preliminary data.</text>
</comment>
<dbReference type="GO" id="GO:0071949">
    <property type="term" value="F:FAD binding"/>
    <property type="evidence" value="ECO:0007669"/>
    <property type="project" value="InterPro"/>
</dbReference>
<dbReference type="STRING" id="1182545.A0A072P9U4"/>
<dbReference type="SUPFAM" id="SSF54373">
    <property type="entry name" value="FAD-linked reductases, C-terminal domain"/>
    <property type="match status" value="1"/>
</dbReference>
<proteinExistence type="inferred from homology"/>
<dbReference type="GO" id="GO:0005737">
    <property type="term" value="C:cytoplasm"/>
    <property type="evidence" value="ECO:0007669"/>
    <property type="project" value="TreeGrafter"/>
</dbReference>
<dbReference type="Pfam" id="PF01266">
    <property type="entry name" value="DAO"/>
    <property type="match status" value="1"/>
</dbReference>
<evidence type="ECO:0000256" key="4">
    <source>
        <dbReference type="ARBA" id="ARBA00022827"/>
    </source>
</evidence>
<dbReference type="InterPro" id="IPR006076">
    <property type="entry name" value="FAD-dep_OxRdtase"/>
</dbReference>
<feature type="non-terminal residue" evidence="7">
    <location>
        <position position="1"/>
    </location>
</feature>